<dbReference type="EMBL" id="CP042582">
    <property type="protein sequence ID" value="QEX22735.1"/>
    <property type="molecule type" value="Genomic_DNA"/>
</dbReference>
<evidence type="ECO:0000259" key="1">
    <source>
        <dbReference type="Pfam" id="PF09084"/>
    </source>
</evidence>
<dbReference type="KEGG" id="hadh:FRZ61_26670"/>
<dbReference type="Proteomes" id="UP000325797">
    <property type="component" value="Chromosome"/>
</dbReference>
<evidence type="ECO:0000313" key="2">
    <source>
        <dbReference type="EMBL" id="QEX22735.1"/>
    </source>
</evidence>
<dbReference type="PANTHER" id="PTHR30024:SF21">
    <property type="entry name" value="ABC TRANSPORTER SUBSTRATE-BINDING PROTEIN"/>
    <property type="match status" value="1"/>
</dbReference>
<dbReference type="Gene3D" id="3.40.190.10">
    <property type="entry name" value="Periplasmic binding protein-like II"/>
    <property type="match status" value="2"/>
</dbReference>
<dbReference type="PROSITE" id="PS51318">
    <property type="entry name" value="TAT"/>
    <property type="match status" value="1"/>
</dbReference>
<dbReference type="InterPro" id="IPR015168">
    <property type="entry name" value="SsuA/THI5"/>
</dbReference>
<dbReference type="Pfam" id="PF09084">
    <property type="entry name" value="NMT1"/>
    <property type="match status" value="1"/>
</dbReference>
<sequence>MTEATNKRASDVSRRRLLQYAGATGAAASLAFAGRGLLDSADAEEPTKLKVAWAQGAACHSPLAFAQSKGIFAKHGLDVELINFSGSTQQLLESIATGKADAGIGLLLSWLKPLEQGFDVKLIAGTHSGCMRLLAAPDAGIAKVEDLKGKIVAVSDLASPARDAFVVTLAKAGIDPDKEVEWKVFPADLLGTAVEKGEAQAVAHLDPETYRFKKQNHLIEIANTQSGVYADRTCCVVGAGGPLLKNDLPAVRKLVEAVLEVHEYTAAHPREIAQNYYDEFKPSVSVDDLTEMLSALPYHHHPAGAPLTAEIKLAVDDLKLVKVFKPSLDSAAFASDITFNVLA</sequence>
<protein>
    <submittedName>
        <fullName evidence="2">ABC transporter substrate-binding protein</fullName>
    </submittedName>
</protein>
<dbReference type="InterPro" id="IPR006311">
    <property type="entry name" value="TAT_signal"/>
</dbReference>
<gene>
    <name evidence="2" type="ORF">FRZ61_26670</name>
</gene>
<dbReference type="AlphaFoldDB" id="A0A5J6N1A7"/>
<dbReference type="RefSeq" id="WP_151118190.1">
    <property type="nucleotide sequence ID" value="NZ_CP042582.1"/>
</dbReference>
<accession>A0A5J6N1A7</accession>
<reference evidence="2 3" key="1">
    <citation type="submission" date="2019-08" db="EMBL/GenBank/DDBJ databases">
        <title>Hyperibacter terrae gen. nov., sp. nov. and Hyperibacter viscosus sp. nov., two new members in the family Rhodospirillaceae isolated from the rhizosphere of Hypericum perforatum.</title>
        <authorList>
            <person name="Noviana Z."/>
        </authorList>
    </citation>
    <scope>NUCLEOTIDE SEQUENCE [LARGE SCALE GENOMIC DNA]</scope>
    <source>
        <strain evidence="2 3">R5959</strain>
    </source>
</reference>
<dbReference type="OrthoDB" id="9771642at2"/>
<keyword evidence="3" id="KW-1185">Reference proteome</keyword>
<dbReference type="SUPFAM" id="SSF53850">
    <property type="entry name" value="Periplasmic binding protein-like II"/>
    <property type="match status" value="1"/>
</dbReference>
<feature type="domain" description="SsuA/THI5-like" evidence="1">
    <location>
        <begin position="60"/>
        <end position="271"/>
    </location>
</feature>
<organism evidence="2 3">
    <name type="scientific">Hypericibacter adhaerens</name>
    <dbReference type="NCBI Taxonomy" id="2602016"/>
    <lineage>
        <taxon>Bacteria</taxon>
        <taxon>Pseudomonadati</taxon>
        <taxon>Pseudomonadota</taxon>
        <taxon>Alphaproteobacteria</taxon>
        <taxon>Rhodospirillales</taxon>
        <taxon>Dongiaceae</taxon>
        <taxon>Hypericibacter</taxon>
    </lineage>
</organism>
<dbReference type="PANTHER" id="PTHR30024">
    <property type="entry name" value="ALIPHATIC SULFONATES-BINDING PROTEIN-RELATED"/>
    <property type="match status" value="1"/>
</dbReference>
<evidence type="ECO:0000313" key="3">
    <source>
        <dbReference type="Proteomes" id="UP000325797"/>
    </source>
</evidence>
<proteinExistence type="predicted"/>
<name>A0A5J6N1A7_9PROT</name>